<keyword evidence="3" id="KW-0675">Receptor</keyword>
<keyword evidence="2" id="KW-0804">Transcription</keyword>
<keyword evidence="1" id="KW-0805">Transcription regulation</keyword>
<evidence type="ECO:0000313" key="5">
    <source>
        <dbReference type="Proteomes" id="UP000028990"/>
    </source>
</evidence>
<dbReference type="SUPFAM" id="SSF48508">
    <property type="entry name" value="Nuclear receptor ligand-binding domain"/>
    <property type="match status" value="1"/>
</dbReference>
<evidence type="ECO:0000256" key="3">
    <source>
        <dbReference type="ARBA" id="ARBA00023170"/>
    </source>
</evidence>
<dbReference type="Proteomes" id="UP000028990">
    <property type="component" value="Unassembled WGS sequence"/>
</dbReference>
<gene>
    <name evidence="4" type="ORF">H920_08948</name>
</gene>
<proteinExistence type="predicted"/>
<protein>
    <submittedName>
        <fullName evidence="4">Uncharacterized protein</fullName>
    </submittedName>
</protein>
<dbReference type="Gene3D" id="1.10.565.10">
    <property type="entry name" value="Retinoid X Receptor"/>
    <property type="match status" value="1"/>
</dbReference>
<accession>A0A091DC18</accession>
<keyword evidence="5" id="KW-1185">Reference proteome</keyword>
<organism evidence="4 5">
    <name type="scientific">Fukomys damarensis</name>
    <name type="common">Damaraland mole rat</name>
    <name type="synonym">Cryptomys damarensis</name>
    <dbReference type="NCBI Taxonomy" id="885580"/>
    <lineage>
        <taxon>Eukaryota</taxon>
        <taxon>Metazoa</taxon>
        <taxon>Chordata</taxon>
        <taxon>Craniata</taxon>
        <taxon>Vertebrata</taxon>
        <taxon>Euteleostomi</taxon>
        <taxon>Mammalia</taxon>
        <taxon>Eutheria</taxon>
        <taxon>Euarchontoglires</taxon>
        <taxon>Glires</taxon>
        <taxon>Rodentia</taxon>
        <taxon>Hystricomorpha</taxon>
        <taxon>Bathyergidae</taxon>
        <taxon>Fukomys</taxon>
    </lineage>
</organism>
<dbReference type="InterPro" id="IPR035500">
    <property type="entry name" value="NHR-like_dom_sf"/>
</dbReference>
<evidence type="ECO:0000313" key="4">
    <source>
        <dbReference type="EMBL" id="KFO29664.1"/>
    </source>
</evidence>
<dbReference type="EMBL" id="KN122570">
    <property type="protein sequence ID" value="KFO29664.1"/>
    <property type="molecule type" value="Genomic_DNA"/>
</dbReference>
<reference evidence="4 5" key="1">
    <citation type="submission" date="2013-11" db="EMBL/GenBank/DDBJ databases">
        <title>The Damaraland mole rat (Fukomys damarensis) genome and evolution of African mole rats.</title>
        <authorList>
            <person name="Gladyshev V.N."/>
            <person name="Fang X."/>
        </authorList>
    </citation>
    <scope>NUCLEOTIDE SEQUENCE [LARGE SCALE GENOMIC DNA]</scope>
    <source>
        <tissue evidence="4">Liver</tissue>
    </source>
</reference>
<sequence>MKLRPSRRVLTLCPPSVLQLVSDLLEFCFYTFRESQALKVEFPAMLVEIISDQLPKVESGNAKALYFHRK</sequence>
<name>A0A091DC18_FUKDA</name>
<evidence type="ECO:0000256" key="2">
    <source>
        <dbReference type="ARBA" id="ARBA00023163"/>
    </source>
</evidence>
<evidence type="ECO:0000256" key="1">
    <source>
        <dbReference type="ARBA" id="ARBA00023015"/>
    </source>
</evidence>
<dbReference type="AlphaFoldDB" id="A0A091DC18"/>